<evidence type="ECO:0000313" key="10">
    <source>
        <dbReference type="Proteomes" id="UP001064971"/>
    </source>
</evidence>
<reference evidence="9" key="1">
    <citation type="submission" date="2022-07" db="EMBL/GenBank/DDBJ databases">
        <title>Complete Genome Sequence of the Radioresistant Bacterium Deinococcus aetherius ST0316, Isolated from the Air Dust collected in Lower Stratosphere above Japan.</title>
        <authorList>
            <person name="Satoh K."/>
            <person name="Hagiwara K."/>
            <person name="Katsumata K."/>
            <person name="Kubo A."/>
            <person name="Yokobori S."/>
            <person name="Yamagishi A."/>
            <person name="Oono Y."/>
            <person name="Narumi I."/>
        </authorList>
    </citation>
    <scope>NUCLEOTIDE SEQUENCE</scope>
    <source>
        <strain evidence="9">ST0316</strain>
        <plasmid evidence="9">pDAETH-2</plasmid>
    </source>
</reference>
<dbReference type="InterPro" id="IPR010720">
    <property type="entry name" value="Alpha-L-AF_C"/>
</dbReference>
<dbReference type="SUPFAM" id="SSF51445">
    <property type="entry name" value="(Trans)glycosidases"/>
    <property type="match status" value="1"/>
</dbReference>
<dbReference type="Pfam" id="PF22848">
    <property type="entry name" value="ASD1_dom"/>
    <property type="match status" value="1"/>
</dbReference>
<evidence type="ECO:0000256" key="7">
    <source>
        <dbReference type="ARBA" id="ARBA00023295"/>
    </source>
</evidence>
<keyword evidence="5" id="KW-0378">Hydrolase</keyword>
<dbReference type="RefSeq" id="WP_264778533.1">
    <property type="nucleotide sequence ID" value="NZ_AP026562.1"/>
</dbReference>
<dbReference type="PANTHER" id="PTHR43576:SF2">
    <property type="entry name" value="INTRACELLULAR EXO-ALPHA-L-ARABINOFURANOSIDASE 2"/>
    <property type="match status" value="1"/>
</dbReference>
<protein>
    <recommendedName>
        <fullName evidence="4">non-reducing end alpha-L-arabinofuranosidase</fullName>
        <ecNumber evidence="4">3.2.1.55</ecNumber>
    </recommendedName>
</protein>
<geneLocation type="plasmid" evidence="9 10">
    <name>pDAETH-2</name>
</geneLocation>
<keyword evidence="6" id="KW-0119">Carbohydrate metabolism</keyword>
<comment type="similarity">
    <text evidence="2">Belongs to the glycosyl hydrolase 51 family.</text>
</comment>
<sequence length="514" mass="56641">MTTSPSLQTATLHVRTNSPIGNLSPRLYGHFAEHLGRCCYDGLWVGPDSEIPNTDGFRNDVLSALRELPVPLLRWPGGCYADHYHWRDGIGPERMTRLGISCGLQVSDTNALGTDEFLRLCELIGAEPYLAGNVGSGTVQELCDWLEYCNGAADTSLTRERAANGRAEPWNVRLWGVGNESWDCGGRFAPETYAHEYRRYASMLRHVDPTAELVMVGLEDEGCFQAGMDREWNRKALETLGWSLPLVDHLSIHHYWTHGGPETDFSEEEYYALIQEAEATEGNITRTADVIARVTGGRQRIGIALDEWGVWHPEARPWGPGEGTARREPITYEQANTLRDALAAGAMLEVLHRQCRVLSMANLAQIVNVLQAVVLTKGTQAIHTPTYHVLALHKPHIRAEALPVKVSGGERLPDGSPAVTATASRNAEGFAVTLLNRHISRPAFVRLPFAEPSVRQAHLLTADQPNAQNTFEEPDRVSPVPLEVGRERDGTWGVHLPRHSLATVVFAAGSEGQA</sequence>
<dbReference type="EC" id="3.2.1.55" evidence="4"/>
<dbReference type="PANTHER" id="PTHR43576">
    <property type="entry name" value="ALPHA-L-ARABINOFURANOSIDASE C-RELATED"/>
    <property type="match status" value="1"/>
</dbReference>
<dbReference type="SMART" id="SM00813">
    <property type="entry name" value="Alpha-L-AF_C"/>
    <property type="match status" value="1"/>
</dbReference>
<dbReference type="InterPro" id="IPR055235">
    <property type="entry name" value="ASD1_cat"/>
</dbReference>
<organism evidence="9 10">
    <name type="scientific">Deinococcus aetherius</name>
    <dbReference type="NCBI Taxonomy" id="200252"/>
    <lineage>
        <taxon>Bacteria</taxon>
        <taxon>Thermotogati</taxon>
        <taxon>Deinococcota</taxon>
        <taxon>Deinococci</taxon>
        <taxon>Deinococcales</taxon>
        <taxon>Deinococcaceae</taxon>
        <taxon>Deinococcus</taxon>
    </lineage>
</organism>
<evidence type="ECO:0000256" key="5">
    <source>
        <dbReference type="ARBA" id="ARBA00022801"/>
    </source>
</evidence>
<dbReference type="InterPro" id="IPR013780">
    <property type="entry name" value="Glyco_hydro_b"/>
</dbReference>
<comment type="catalytic activity">
    <reaction evidence="1">
        <text>Hydrolysis of terminal non-reducing alpha-L-arabinofuranoside residues in alpha-L-arabinosides.</text>
        <dbReference type="EC" id="3.2.1.55"/>
    </reaction>
</comment>
<dbReference type="EMBL" id="AP026562">
    <property type="protein sequence ID" value="BDP44177.1"/>
    <property type="molecule type" value="Genomic_DNA"/>
</dbReference>
<gene>
    <name evidence="9" type="primary">abf2</name>
    <name evidence="9" type="ORF">DAETH_41460</name>
</gene>
<evidence type="ECO:0000256" key="6">
    <source>
        <dbReference type="ARBA" id="ARBA00023277"/>
    </source>
</evidence>
<feature type="domain" description="Alpha-L-arabinofuranosidase C-terminal" evidence="8">
    <location>
        <begin position="306"/>
        <end position="500"/>
    </location>
</feature>
<evidence type="ECO:0000256" key="1">
    <source>
        <dbReference type="ARBA" id="ARBA00001462"/>
    </source>
</evidence>
<dbReference type="SUPFAM" id="SSF51011">
    <property type="entry name" value="Glycosyl hydrolase domain"/>
    <property type="match status" value="1"/>
</dbReference>
<evidence type="ECO:0000259" key="8">
    <source>
        <dbReference type="SMART" id="SM00813"/>
    </source>
</evidence>
<evidence type="ECO:0000256" key="2">
    <source>
        <dbReference type="ARBA" id="ARBA00007186"/>
    </source>
</evidence>
<dbReference type="Proteomes" id="UP001064971">
    <property type="component" value="Plasmid pDAETH-2"/>
</dbReference>
<dbReference type="Pfam" id="PF06964">
    <property type="entry name" value="Alpha-L-AF_C"/>
    <property type="match status" value="1"/>
</dbReference>
<evidence type="ECO:0000313" key="9">
    <source>
        <dbReference type="EMBL" id="BDP44177.1"/>
    </source>
</evidence>
<dbReference type="Gene3D" id="2.60.40.1180">
    <property type="entry name" value="Golgi alpha-mannosidase II"/>
    <property type="match status" value="1"/>
</dbReference>
<dbReference type="InterPro" id="IPR017853">
    <property type="entry name" value="GH"/>
</dbReference>
<evidence type="ECO:0000256" key="4">
    <source>
        <dbReference type="ARBA" id="ARBA00012670"/>
    </source>
</evidence>
<proteinExistence type="inferred from homology"/>
<comment type="subunit">
    <text evidence="3">Homohexamer; trimer of dimers.</text>
</comment>
<accession>A0ABM8AK26</accession>
<keyword evidence="7" id="KW-0326">Glycosidase</keyword>
<keyword evidence="9" id="KW-0614">Plasmid</keyword>
<name>A0ABM8AK26_9DEIO</name>
<keyword evidence="10" id="KW-1185">Reference proteome</keyword>
<evidence type="ECO:0000256" key="3">
    <source>
        <dbReference type="ARBA" id="ARBA00011165"/>
    </source>
</evidence>
<dbReference type="Gene3D" id="3.20.20.80">
    <property type="entry name" value="Glycosidases"/>
    <property type="match status" value="1"/>
</dbReference>